<gene>
    <name evidence="1" type="ordered locus">Pyrfu_0557</name>
</gene>
<dbReference type="RefSeq" id="WP_014026104.1">
    <property type="nucleotide sequence ID" value="NC_015931.1"/>
</dbReference>
<accession>G0EGX7</accession>
<dbReference type="EMBL" id="CP002838">
    <property type="protein sequence ID" value="AEM38427.1"/>
    <property type="molecule type" value="Genomic_DNA"/>
</dbReference>
<dbReference type="Proteomes" id="UP000001037">
    <property type="component" value="Chromosome"/>
</dbReference>
<dbReference type="InterPro" id="IPR010268">
    <property type="entry name" value="PaREP1"/>
</dbReference>
<evidence type="ECO:0000313" key="2">
    <source>
        <dbReference type="Proteomes" id="UP000001037"/>
    </source>
</evidence>
<dbReference type="AlphaFoldDB" id="G0EGX7"/>
<name>G0EGX7_PYRF1</name>
<protein>
    <submittedName>
        <fullName evidence="1">PaREP1 family protein</fullName>
    </submittedName>
</protein>
<reference evidence="1 2" key="1">
    <citation type="journal article" date="2011" name="Stand. Genomic Sci.">
        <title>Complete genome sequence of the hyperthermophilic chemolithoautotroph Pyrolobus fumarii type strain (1A).</title>
        <authorList>
            <person name="Anderson I."/>
            <person name="Goker M."/>
            <person name="Nolan M."/>
            <person name="Lucas S."/>
            <person name="Hammon N."/>
            <person name="Deshpande S."/>
            <person name="Cheng J.F."/>
            <person name="Tapia R."/>
            <person name="Han C."/>
            <person name="Goodwin L."/>
            <person name="Pitluck S."/>
            <person name="Huntemann M."/>
            <person name="Liolios K."/>
            <person name="Ivanova N."/>
            <person name="Pagani I."/>
            <person name="Mavromatis K."/>
            <person name="Ovchinikova G."/>
            <person name="Pati A."/>
            <person name="Chen A."/>
            <person name="Palaniappan K."/>
            <person name="Land M."/>
            <person name="Hauser L."/>
            <person name="Brambilla E.M."/>
            <person name="Huber H."/>
            <person name="Yasawong M."/>
            <person name="Rohde M."/>
            <person name="Spring S."/>
            <person name="Abt B."/>
            <person name="Sikorski J."/>
            <person name="Wirth R."/>
            <person name="Detter J.C."/>
            <person name="Woyke T."/>
            <person name="Bristow J."/>
            <person name="Eisen J.A."/>
            <person name="Markowitz V."/>
            <person name="Hugenholtz P."/>
            <person name="Kyrpides N.C."/>
            <person name="Klenk H.P."/>
            <person name="Lapidus A."/>
        </authorList>
    </citation>
    <scope>NUCLEOTIDE SEQUENCE [LARGE SCALE GENOMIC DNA]</scope>
    <source>
        <strain evidence="2">DSM 11204 / 1A</strain>
    </source>
</reference>
<dbReference type="HOGENOM" id="CLU_118419_0_0_2"/>
<dbReference type="STRING" id="694429.Pyrfu_0557"/>
<dbReference type="eggNOG" id="arCOG03712">
    <property type="taxonomic scope" value="Archaea"/>
</dbReference>
<proteinExistence type="predicted"/>
<dbReference type="KEGG" id="pfm:Pyrfu_0557"/>
<dbReference type="GeneID" id="11139019"/>
<organism evidence="1 2">
    <name type="scientific">Pyrolobus fumarii (strain DSM 11204 / 1A)</name>
    <dbReference type="NCBI Taxonomy" id="694429"/>
    <lineage>
        <taxon>Archaea</taxon>
        <taxon>Thermoproteota</taxon>
        <taxon>Thermoprotei</taxon>
        <taxon>Desulfurococcales</taxon>
        <taxon>Pyrodictiaceae</taxon>
        <taxon>Pyrolobus</taxon>
    </lineage>
</organism>
<dbReference type="Pfam" id="PF05942">
    <property type="entry name" value="PaREP1"/>
    <property type="match status" value="1"/>
</dbReference>
<dbReference type="InParanoid" id="G0EGX7"/>
<keyword evidence="2" id="KW-1185">Reference proteome</keyword>
<sequence length="197" mass="22257">MTLDTGLLEEPLPKPRRDLVSYAGARTLESLLESLLSLEFLGKGYTRNAAGKAFQAWKALLGALLALNRDKLEEILGNREQVRWLEEIGIPRVPTAKLKRLAQLLERAGYKYISFHIDKALDLHDYQYHGPDPSGELSKYTSRGEAAEDIILLLEALVELVERRVKPVLESVGQWTDEHSQALRQLEKRISTLKGAR</sequence>
<evidence type="ECO:0000313" key="1">
    <source>
        <dbReference type="EMBL" id="AEM38427.1"/>
    </source>
</evidence>